<accession>A0A1I3CEV9</accession>
<evidence type="ECO:0000313" key="1">
    <source>
        <dbReference type="EMBL" id="SFH73022.1"/>
    </source>
</evidence>
<keyword evidence="2" id="KW-1185">Reference proteome</keyword>
<organism evidence="1 2">
    <name type="scientific">Planctomicrobium piriforme</name>
    <dbReference type="NCBI Taxonomy" id="1576369"/>
    <lineage>
        <taxon>Bacteria</taxon>
        <taxon>Pseudomonadati</taxon>
        <taxon>Planctomycetota</taxon>
        <taxon>Planctomycetia</taxon>
        <taxon>Planctomycetales</taxon>
        <taxon>Planctomycetaceae</taxon>
        <taxon>Planctomicrobium</taxon>
    </lineage>
</organism>
<proteinExistence type="predicted"/>
<dbReference type="EMBL" id="FOQD01000002">
    <property type="protein sequence ID" value="SFH73022.1"/>
    <property type="molecule type" value="Genomic_DNA"/>
</dbReference>
<protein>
    <submittedName>
        <fullName evidence="1">Uncharacterized protein</fullName>
    </submittedName>
</protein>
<name>A0A1I3CEV9_9PLAN</name>
<reference evidence="2" key="1">
    <citation type="submission" date="2016-10" db="EMBL/GenBank/DDBJ databases">
        <authorList>
            <person name="Varghese N."/>
            <person name="Submissions S."/>
        </authorList>
    </citation>
    <scope>NUCLEOTIDE SEQUENCE [LARGE SCALE GENOMIC DNA]</scope>
    <source>
        <strain evidence="2">DSM 26348</strain>
    </source>
</reference>
<dbReference type="AlphaFoldDB" id="A0A1I3CEV9"/>
<sequence length="209" mass="24334">MIAAPIGSNCDRVWWKSISIASRQRFPHHIVESPRESLFVAGIQDGIEFPFVRLSLKFPAIRFHHFGDVLRRESHAEFGLGFFDELFRQRKRQVFTPNDLHQYPFLTHFAELILQKSPAGLKGRFYQTRVKPWNSGPNSKTARERCLIDWEPARVPGPTRILVCLALPKHPTSQSELMRNYVCKNLLCILTRCSSRSRKLQVYLLFSRI</sequence>
<evidence type="ECO:0000313" key="2">
    <source>
        <dbReference type="Proteomes" id="UP000199518"/>
    </source>
</evidence>
<gene>
    <name evidence="1" type="ORF">SAMN05421753_102251</name>
</gene>
<dbReference type="Proteomes" id="UP000199518">
    <property type="component" value="Unassembled WGS sequence"/>
</dbReference>